<name>A0ABZ3BXS5_9GAMM</name>
<protein>
    <submittedName>
        <fullName evidence="1">Uncharacterized protein</fullName>
    </submittedName>
</protein>
<reference evidence="1 2" key="1">
    <citation type="submission" date="2024-03" db="EMBL/GenBank/DDBJ databases">
        <title>Complete Genome Sequence and Annotation of Ignatzschineria larvae DSM 13226.</title>
        <authorList>
            <person name="Cantrell E."/>
            <person name="Burcham Z.M."/>
        </authorList>
    </citation>
    <scope>NUCLEOTIDE SEQUENCE [LARGE SCALE GENOMIC DNA]</scope>
    <source>
        <strain evidence="1 2">DSM 13226</strain>
    </source>
</reference>
<organism evidence="1 2">
    <name type="scientific">Ignatzschineria larvae DSM 13226</name>
    <dbReference type="NCBI Taxonomy" id="1111732"/>
    <lineage>
        <taxon>Bacteria</taxon>
        <taxon>Pseudomonadati</taxon>
        <taxon>Pseudomonadota</taxon>
        <taxon>Gammaproteobacteria</taxon>
        <taxon>Cardiobacteriales</taxon>
        <taxon>Ignatzschineriaceae</taxon>
        <taxon>Ignatzschineria</taxon>
    </lineage>
</organism>
<sequence length="107" mass="12127">MNYNEAKLFVADICAKGKENIGQLDLYSYILCNELQAVINMITTLEGYEREEAHSWEYGYLLGQAIGTLDTSDAWLIYFGQVMGASGIDLQNIYEILNQKLITLHPE</sequence>
<proteinExistence type="predicted"/>
<evidence type="ECO:0000313" key="1">
    <source>
        <dbReference type="EMBL" id="WZW86974.1"/>
    </source>
</evidence>
<dbReference type="EMBL" id="CP150637">
    <property type="protein sequence ID" value="WZW86974.1"/>
    <property type="molecule type" value="Genomic_DNA"/>
</dbReference>
<dbReference type="RefSeq" id="WP_026878676.1">
    <property type="nucleotide sequence ID" value="NZ_AZOD01000011.1"/>
</dbReference>
<dbReference type="Proteomes" id="UP001449178">
    <property type="component" value="Chromosome"/>
</dbReference>
<evidence type="ECO:0000313" key="2">
    <source>
        <dbReference type="Proteomes" id="UP001449178"/>
    </source>
</evidence>
<gene>
    <name evidence="1" type="ORF">WMO13_06175</name>
</gene>
<keyword evidence="2" id="KW-1185">Reference proteome</keyword>
<accession>A0ABZ3BXS5</accession>